<dbReference type="InterPro" id="IPR013144">
    <property type="entry name" value="CRA_dom"/>
</dbReference>
<keyword evidence="7" id="KW-0862">Zinc</keyword>
<dbReference type="PROSITE" id="PS51867">
    <property type="entry name" value="ZF_RING_GID"/>
    <property type="match status" value="1"/>
</dbReference>
<evidence type="ECO:0000256" key="6">
    <source>
        <dbReference type="ARBA" id="ARBA00022771"/>
    </source>
</evidence>
<dbReference type="OrthoDB" id="1933455at2759"/>
<dbReference type="InterPro" id="IPR024964">
    <property type="entry name" value="CTLH/CRA"/>
</dbReference>
<dbReference type="GO" id="GO:0008270">
    <property type="term" value="F:zinc ion binding"/>
    <property type="evidence" value="ECO:0007669"/>
    <property type="project" value="UniProtKB-KW"/>
</dbReference>
<feature type="zinc finger region" description="RING-Gid-type" evidence="8">
    <location>
        <begin position="329"/>
        <end position="390"/>
    </location>
</feature>
<comment type="function">
    <text evidence="1">Involved in the proteasome-dependent degradation of fructose-1,6-bisphosphatase.</text>
</comment>
<reference evidence="11 12" key="1">
    <citation type="journal article" date="2016" name="Genome Biol. Evol.">
        <title>Divergent and convergent evolution of fungal pathogenicity.</title>
        <authorList>
            <person name="Shang Y."/>
            <person name="Xiao G."/>
            <person name="Zheng P."/>
            <person name="Cen K."/>
            <person name="Zhan S."/>
            <person name="Wang C."/>
        </authorList>
    </citation>
    <scope>NUCLEOTIDE SEQUENCE [LARGE SCALE GENOMIC DNA]</scope>
    <source>
        <strain evidence="11 12">RCEF 2490</strain>
    </source>
</reference>
<dbReference type="InterPro" id="IPR006595">
    <property type="entry name" value="CTLH_C"/>
</dbReference>
<comment type="caution">
    <text evidence="11">The sequence shown here is derived from an EMBL/GenBank/DDBJ whole genome shotgun (WGS) entry which is preliminary data.</text>
</comment>
<evidence type="ECO:0000313" key="12">
    <source>
        <dbReference type="Proteomes" id="UP000078544"/>
    </source>
</evidence>
<sequence>MAEHGQATLKHSEHLLLDQPLLRLPHELLRKNFRSAHFTIEKDTTTLKTLLKDSATAAVSGRASQQDVLRSIDAMISRMRGVKRKLTTYAEEESRLHHQTAARISHLDELYTIRSVDDVKYESWSRRRLDRLLADYLLRHGFNQSASELAVEKGMQDLVDVETFVNMSRIRDALLNGSVAEALAWCMENKKELRKMESQLEFMLRFQQYIELIRTKSQPKLLEAIVHAKKHLVPYAKTYPRQVHQACGLLAFPPDAPSSIAYASLYHPSRWVELADLFTTAHNNLLALPVVPLLHVALSSGLSALKTPVCHSTASYYRLGKPTLGHGVCPICSTELNELARKVPYAHHTKSHVEHDLMLLPNARVYGSERLRHKARKAGLPSSMVKDLRSGELFQVEDLKKVFIT</sequence>
<comment type="subcellular location">
    <subcellularLocation>
        <location evidence="2">Cytoplasm</location>
    </subcellularLocation>
</comment>
<evidence type="ECO:0000313" key="11">
    <source>
        <dbReference type="EMBL" id="KZZ89648.1"/>
    </source>
</evidence>
<dbReference type="GO" id="GO:0034657">
    <property type="term" value="C:GID complex"/>
    <property type="evidence" value="ECO:0007669"/>
    <property type="project" value="TreeGrafter"/>
</dbReference>
<dbReference type="Pfam" id="PF10607">
    <property type="entry name" value="CTLH"/>
    <property type="match status" value="1"/>
</dbReference>
<dbReference type="GO" id="GO:0061630">
    <property type="term" value="F:ubiquitin protein ligase activity"/>
    <property type="evidence" value="ECO:0007669"/>
    <property type="project" value="InterPro"/>
</dbReference>
<evidence type="ECO:0000256" key="1">
    <source>
        <dbReference type="ARBA" id="ARBA00002343"/>
    </source>
</evidence>
<evidence type="ECO:0000256" key="5">
    <source>
        <dbReference type="ARBA" id="ARBA00022723"/>
    </source>
</evidence>
<dbReference type="GO" id="GO:0005737">
    <property type="term" value="C:cytoplasm"/>
    <property type="evidence" value="ECO:0007669"/>
    <property type="project" value="UniProtKB-SubCell"/>
</dbReference>
<dbReference type="STRING" id="1081109.A0A167X5B4"/>
<dbReference type="SMART" id="SM00757">
    <property type="entry name" value="CRA"/>
    <property type="match status" value="1"/>
</dbReference>
<keyword evidence="5" id="KW-0479">Metal-binding</keyword>
<evidence type="ECO:0000259" key="9">
    <source>
        <dbReference type="PROSITE" id="PS50897"/>
    </source>
</evidence>
<comment type="similarity">
    <text evidence="3">Belongs to the FYV10 family.</text>
</comment>
<dbReference type="InterPro" id="IPR006594">
    <property type="entry name" value="LisH"/>
</dbReference>
<gene>
    <name evidence="11" type="ORF">AAL_07541</name>
</gene>
<evidence type="ECO:0000256" key="7">
    <source>
        <dbReference type="ARBA" id="ARBA00022833"/>
    </source>
</evidence>
<dbReference type="PROSITE" id="PS50897">
    <property type="entry name" value="CTLH"/>
    <property type="match status" value="1"/>
</dbReference>
<dbReference type="InterPro" id="IPR045098">
    <property type="entry name" value="Fyv10_fam"/>
</dbReference>
<feature type="domain" description="CTLH" evidence="9">
    <location>
        <begin position="163"/>
        <end position="220"/>
    </location>
</feature>
<keyword evidence="12" id="KW-1185">Reference proteome</keyword>
<evidence type="ECO:0000256" key="8">
    <source>
        <dbReference type="PROSITE-ProRule" id="PRU01215"/>
    </source>
</evidence>
<dbReference type="GO" id="GO:0043161">
    <property type="term" value="P:proteasome-mediated ubiquitin-dependent protein catabolic process"/>
    <property type="evidence" value="ECO:0007669"/>
    <property type="project" value="InterPro"/>
</dbReference>
<protein>
    <submittedName>
        <fullName evidence="11">Negative regulation of gluconeogenesis</fullName>
    </submittedName>
</protein>
<accession>A0A167X5B4</accession>
<proteinExistence type="inferred from homology"/>
<keyword evidence="4" id="KW-0963">Cytoplasm</keyword>
<feature type="domain" description="RING-Gid-type" evidence="10">
    <location>
        <begin position="329"/>
        <end position="390"/>
    </location>
</feature>
<dbReference type="AlphaFoldDB" id="A0A167X5B4"/>
<evidence type="ECO:0000256" key="2">
    <source>
        <dbReference type="ARBA" id="ARBA00004496"/>
    </source>
</evidence>
<dbReference type="EMBL" id="AZGY01000024">
    <property type="protein sequence ID" value="KZZ89648.1"/>
    <property type="molecule type" value="Genomic_DNA"/>
</dbReference>
<dbReference type="Proteomes" id="UP000078544">
    <property type="component" value="Unassembled WGS sequence"/>
</dbReference>
<evidence type="ECO:0000256" key="3">
    <source>
        <dbReference type="ARBA" id="ARBA00010615"/>
    </source>
</evidence>
<dbReference type="GO" id="GO:0005634">
    <property type="term" value="C:nucleus"/>
    <property type="evidence" value="ECO:0007669"/>
    <property type="project" value="TreeGrafter"/>
</dbReference>
<dbReference type="InterPro" id="IPR044063">
    <property type="entry name" value="ZF_RING_GID"/>
</dbReference>
<dbReference type="PANTHER" id="PTHR12170:SF2">
    <property type="entry name" value="E3 UBIQUITIN-PROTEIN TRANSFERASE MAEA"/>
    <property type="match status" value="1"/>
</dbReference>
<evidence type="ECO:0000259" key="10">
    <source>
        <dbReference type="PROSITE" id="PS51867"/>
    </source>
</evidence>
<keyword evidence="6 8" id="KW-0863">Zinc-finger</keyword>
<evidence type="ECO:0000256" key="4">
    <source>
        <dbReference type="ARBA" id="ARBA00022490"/>
    </source>
</evidence>
<dbReference type="PROSITE" id="PS50896">
    <property type="entry name" value="LISH"/>
    <property type="match status" value="1"/>
</dbReference>
<dbReference type="PANTHER" id="PTHR12170">
    <property type="entry name" value="MACROPHAGE ERYTHROBLAST ATTACHER-RELATED"/>
    <property type="match status" value="1"/>
</dbReference>
<name>A0A167X5B4_9HYPO</name>
<organism evidence="11 12">
    <name type="scientific">Moelleriella libera RCEF 2490</name>
    <dbReference type="NCBI Taxonomy" id="1081109"/>
    <lineage>
        <taxon>Eukaryota</taxon>
        <taxon>Fungi</taxon>
        <taxon>Dikarya</taxon>
        <taxon>Ascomycota</taxon>
        <taxon>Pezizomycotina</taxon>
        <taxon>Sordariomycetes</taxon>
        <taxon>Hypocreomycetidae</taxon>
        <taxon>Hypocreales</taxon>
        <taxon>Clavicipitaceae</taxon>
        <taxon>Moelleriella</taxon>
    </lineage>
</organism>
<dbReference type="SMART" id="SM00668">
    <property type="entry name" value="CTLH"/>
    <property type="match status" value="1"/>
</dbReference>